<name>A0A4D9D8P4_9STRA</name>
<feature type="region of interest" description="Disordered" evidence="1">
    <location>
        <begin position="222"/>
        <end position="248"/>
    </location>
</feature>
<dbReference type="AlphaFoldDB" id="A0A4D9D8P4"/>
<dbReference type="InterPro" id="IPR000719">
    <property type="entry name" value="Prot_kinase_dom"/>
</dbReference>
<sequence>MPKPKVAHFLFPTCSSLFAAGEVGEQQAGDGLDKLDLPGLQASMQGRMQHWGEHMQKHPKDALKVASVAMAAMVTGTVVKNPMVKRQCFFWFRAFPVYLHYRWTEAVMKARGLDQEEQNLVWDRLHNQHANHMLAMVKQLKGYYVKICQFSSSRLDILPHIWIDRFTTLQDDVPPKPGHEIIRIVESSYGRPIEEIFEFFDADRPLGSASIGQCHLAKLKVGREGGREEGREGGRSGNSGGRRGPRGSGQLVAVKIQYPEAESCFNSDMTTLRRFAEVGSRGGVDGRLDGDGIAQPAYVKMLDEVRRQFMSEFDYRRESMHQDAIRIGLSKAGFGKAVTVPRPLLDLCTKEVLVMEYIPGVKLTDMVRSRPSGAPQQKAGFWARTLGAYYNKRYARYLVDTVVRVHGHQILKMGVFNGDPHPGNILLMPSGRIGLIDYGQIKSLKQAQRKSMARMIIALADGKKEEVIDLFVKMGFRSKRMDADVINAVATLYFDRDDSEFIGKGVNLQVYFENLQKKDPFLAMPEDFVMCARVAVFMRGLGTFLDYPISIAKAWRPLAVEVLKEKDITGLLA</sequence>
<evidence type="ECO:0000256" key="1">
    <source>
        <dbReference type="SAM" id="MobiDB-lite"/>
    </source>
</evidence>
<dbReference type="Pfam" id="PF03109">
    <property type="entry name" value="ABC1"/>
    <property type="match status" value="2"/>
</dbReference>
<dbReference type="Proteomes" id="UP000355283">
    <property type="component" value="Unassembled WGS sequence"/>
</dbReference>
<dbReference type="InterPro" id="IPR051130">
    <property type="entry name" value="Mito_struct-func_regulator"/>
</dbReference>
<evidence type="ECO:0000313" key="4">
    <source>
        <dbReference type="Proteomes" id="UP000355283"/>
    </source>
</evidence>
<dbReference type="PANTHER" id="PTHR43173:SF34">
    <property type="entry name" value="ABC1 ATYPICAL KINASE-LIKE DOMAIN-CONTAINING PROTEIN"/>
    <property type="match status" value="1"/>
</dbReference>
<evidence type="ECO:0000313" key="3">
    <source>
        <dbReference type="EMBL" id="TFJ87962.1"/>
    </source>
</evidence>
<dbReference type="Gene3D" id="1.10.510.10">
    <property type="entry name" value="Transferase(Phosphotransferase) domain 1"/>
    <property type="match status" value="1"/>
</dbReference>
<dbReference type="PANTHER" id="PTHR43173">
    <property type="entry name" value="ABC1 FAMILY PROTEIN"/>
    <property type="match status" value="1"/>
</dbReference>
<dbReference type="GO" id="GO:0005524">
    <property type="term" value="F:ATP binding"/>
    <property type="evidence" value="ECO:0007669"/>
    <property type="project" value="InterPro"/>
</dbReference>
<accession>A0A4D9D8P4</accession>
<keyword evidence="4" id="KW-1185">Reference proteome</keyword>
<protein>
    <recommendedName>
        <fullName evidence="2">Protein kinase domain-containing protein</fullName>
    </recommendedName>
</protein>
<gene>
    <name evidence="3" type="ORF">NSK_000782</name>
</gene>
<organism evidence="3 4">
    <name type="scientific">Nannochloropsis salina CCMP1776</name>
    <dbReference type="NCBI Taxonomy" id="1027361"/>
    <lineage>
        <taxon>Eukaryota</taxon>
        <taxon>Sar</taxon>
        <taxon>Stramenopiles</taxon>
        <taxon>Ochrophyta</taxon>
        <taxon>Eustigmatophyceae</taxon>
        <taxon>Eustigmatales</taxon>
        <taxon>Monodopsidaceae</taxon>
        <taxon>Microchloropsis</taxon>
        <taxon>Microchloropsis salina</taxon>
    </lineage>
</organism>
<dbReference type="InterPro" id="IPR004147">
    <property type="entry name" value="ABC1_dom"/>
</dbReference>
<dbReference type="CDD" id="cd05121">
    <property type="entry name" value="ABC1_ADCK3-like"/>
    <property type="match status" value="1"/>
</dbReference>
<dbReference type="InterPro" id="IPR011009">
    <property type="entry name" value="Kinase-like_dom_sf"/>
</dbReference>
<comment type="caution">
    <text evidence="3">The sequence shown here is derived from an EMBL/GenBank/DDBJ whole genome shotgun (WGS) entry which is preliminary data.</text>
</comment>
<feature type="compositionally biased region" description="Basic and acidic residues" evidence="1">
    <location>
        <begin position="222"/>
        <end position="234"/>
    </location>
</feature>
<evidence type="ECO:0000259" key="2">
    <source>
        <dbReference type="PROSITE" id="PS50011"/>
    </source>
</evidence>
<proteinExistence type="predicted"/>
<dbReference type="GO" id="GO:0004672">
    <property type="term" value="F:protein kinase activity"/>
    <property type="evidence" value="ECO:0007669"/>
    <property type="project" value="InterPro"/>
</dbReference>
<dbReference type="SUPFAM" id="SSF56112">
    <property type="entry name" value="Protein kinase-like (PK-like)"/>
    <property type="match status" value="1"/>
</dbReference>
<reference evidence="3 4" key="1">
    <citation type="submission" date="2019-01" db="EMBL/GenBank/DDBJ databases">
        <title>Nuclear Genome Assembly of the Microalgal Biofuel strain Nannochloropsis salina CCMP1776.</title>
        <authorList>
            <person name="Hovde B."/>
        </authorList>
    </citation>
    <scope>NUCLEOTIDE SEQUENCE [LARGE SCALE GENOMIC DNA]</scope>
    <source>
        <strain evidence="3 4">CCMP1776</strain>
    </source>
</reference>
<dbReference type="EMBL" id="SDOX01000004">
    <property type="protein sequence ID" value="TFJ87962.1"/>
    <property type="molecule type" value="Genomic_DNA"/>
</dbReference>
<feature type="domain" description="Protein kinase" evidence="2">
    <location>
        <begin position="200"/>
        <end position="568"/>
    </location>
</feature>
<dbReference type="OrthoDB" id="427480at2759"/>
<dbReference type="PROSITE" id="PS50011">
    <property type="entry name" value="PROTEIN_KINASE_DOM"/>
    <property type="match status" value="1"/>
</dbReference>